<comment type="subcellular location">
    <subcellularLocation>
        <location evidence="1">Cell membrane</location>
        <topology evidence="1">Multi-pass membrane protein</topology>
    </subcellularLocation>
</comment>
<evidence type="ECO:0000256" key="2">
    <source>
        <dbReference type="ARBA" id="ARBA00010157"/>
    </source>
</evidence>
<feature type="transmembrane region" description="Helical" evidence="7">
    <location>
        <begin position="589"/>
        <end position="610"/>
    </location>
</feature>
<dbReference type="AlphaFoldDB" id="A0A318RF02"/>
<keyword evidence="6 7" id="KW-0472">Membrane</keyword>
<dbReference type="PANTHER" id="PTHR33406">
    <property type="entry name" value="MEMBRANE PROTEIN MJ1562-RELATED"/>
    <property type="match status" value="1"/>
</dbReference>
<reference evidence="9 10" key="1">
    <citation type="submission" date="2018-06" db="EMBL/GenBank/DDBJ databases">
        <title>Genomic Encyclopedia of Type Strains, Phase IV (KMG-IV): sequencing the most valuable type-strain genomes for metagenomic binning, comparative biology and taxonomic classification.</title>
        <authorList>
            <person name="Goeker M."/>
        </authorList>
    </citation>
    <scope>NUCLEOTIDE SEQUENCE [LARGE SCALE GENOMIC DNA]</scope>
    <source>
        <strain evidence="9 10">DSM 45521</strain>
    </source>
</reference>
<feature type="transmembrane region" description="Helical" evidence="7">
    <location>
        <begin position="622"/>
        <end position="653"/>
    </location>
</feature>
<evidence type="ECO:0000259" key="8">
    <source>
        <dbReference type="PROSITE" id="PS50156"/>
    </source>
</evidence>
<evidence type="ECO:0000256" key="5">
    <source>
        <dbReference type="ARBA" id="ARBA00022989"/>
    </source>
</evidence>
<accession>A0A318RF02</accession>
<feature type="transmembrane region" description="Helical" evidence="7">
    <location>
        <begin position="250"/>
        <end position="271"/>
    </location>
</feature>
<feature type="transmembrane region" description="Helical" evidence="7">
    <location>
        <begin position="213"/>
        <end position="230"/>
    </location>
</feature>
<evidence type="ECO:0000313" key="10">
    <source>
        <dbReference type="Proteomes" id="UP000247591"/>
    </source>
</evidence>
<evidence type="ECO:0000256" key="6">
    <source>
        <dbReference type="ARBA" id="ARBA00023136"/>
    </source>
</evidence>
<proteinExistence type="inferred from homology"/>
<dbReference type="Proteomes" id="UP000247591">
    <property type="component" value="Unassembled WGS sequence"/>
</dbReference>
<dbReference type="SUPFAM" id="SSF82866">
    <property type="entry name" value="Multidrug efflux transporter AcrB transmembrane domain"/>
    <property type="match status" value="2"/>
</dbReference>
<feature type="transmembrane region" description="Helical" evidence="7">
    <location>
        <begin position="528"/>
        <end position="546"/>
    </location>
</feature>
<gene>
    <name evidence="9" type="ORF">DFR67_12053</name>
</gene>
<keyword evidence="10" id="KW-1185">Reference proteome</keyword>
<keyword evidence="5 7" id="KW-1133">Transmembrane helix</keyword>
<dbReference type="InterPro" id="IPR000731">
    <property type="entry name" value="SSD"/>
</dbReference>
<feature type="transmembrane region" description="Helical" evidence="7">
    <location>
        <begin position="27"/>
        <end position="45"/>
    </location>
</feature>
<dbReference type="PROSITE" id="PS50156">
    <property type="entry name" value="SSD"/>
    <property type="match status" value="2"/>
</dbReference>
<protein>
    <submittedName>
        <fullName evidence="9">RND superfamily putative drug exporter</fullName>
    </submittedName>
</protein>
<evidence type="ECO:0000256" key="7">
    <source>
        <dbReference type="SAM" id="Phobius"/>
    </source>
</evidence>
<feature type="transmembrane region" description="Helical" evidence="7">
    <location>
        <begin position="292"/>
        <end position="315"/>
    </location>
</feature>
<feature type="transmembrane region" description="Helical" evidence="7">
    <location>
        <begin position="384"/>
        <end position="406"/>
    </location>
</feature>
<feature type="transmembrane region" description="Helical" evidence="7">
    <location>
        <begin position="186"/>
        <end position="206"/>
    </location>
</feature>
<organism evidence="9 10">
    <name type="scientific">Williamsia limnetica</name>
    <dbReference type="NCBI Taxonomy" id="882452"/>
    <lineage>
        <taxon>Bacteria</taxon>
        <taxon>Bacillati</taxon>
        <taxon>Actinomycetota</taxon>
        <taxon>Actinomycetes</taxon>
        <taxon>Mycobacteriales</taxon>
        <taxon>Nocardiaceae</taxon>
        <taxon>Williamsia</taxon>
    </lineage>
</organism>
<dbReference type="Gene3D" id="1.20.1640.10">
    <property type="entry name" value="Multidrug efflux transporter AcrB transmembrane domain"/>
    <property type="match status" value="2"/>
</dbReference>
<evidence type="ECO:0000256" key="4">
    <source>
        <dbReference type="ARBA" id="ARBA00022692"/>
    </source>
</evidence>
<feature type="domain" description="SSD" evidence="8">
    <location>
        <begin position="556"/>
        <end position="685"/>
    </location>
</feature>
<keyword evidence="3" id="KW-1003">Cell membrane</keyword>
<dbReference type="EMBL" id="QJSP01000020">
    <property type="protein sequence ID" value="PYE12774.1"/>
    <property type="molecule type" value="Genomic_DNA"/>
</dbReference>
<feature type="domain" description="SSD" evidence="8">
    <location>
        <begin position="228"/>
        <end position="346"/>
    </location>
</feature>
<dbReference type="InterPro" id="IPR004869">
    <property type="entry name" value="MMPL_dom"/>
</dbReference>
<comment type="similarity">
    <text evidence="2">Belongs to the resistance-nodulation-cell division (RND) (TC 2.A.6) family. MmpL subfamily.</text>
</comment>
<dbReference type="PANTHER" id="PTHR33406:SF6">
    <property type="entry name" value="MEMBRANE PROTEIN YDGH-RELATED"/>
    <property type="match status" value="1"/>
</dbReference>
<sequence>MAINDTSTDSRTLWDQLAASVTGRRSWCIALVIVLISIAAMGLIGENDSAGEAPQSLPANADSADVDELLEQFPDSDVAPAVLVVVRDDGGTLTPADQEAVAAAQQRMLAVERSVPTDSLTGPPVALSPDQMAAISIVPVSADLNGFKLTDLVDELRAAADDGLPSDLTTYVTGGPAFGADTANSFSGANVTLLAVTALVVALLLIVTYRSPVLWLVPLIVIAFADRLASSVGTGLAELTGLSFDGSTSGITSVLVFGAGTNYALLLISRYREELRAEADHRIALRRAVRQAGPAILASNATVVLALLTLLLAVLPSTRSLGALAAAGLVVAVIFALLVLPPLLALFGTKLFWPFVPKVGDPVPTEGGTWFRIAGAVSRHPARVLVVSLTALIACSLGLVGANIGLSQTEQFRVSADSVEGFDKLSEHFPPGQSDPTTVLAKTFAAEEVQGIIESTPGVVSVTETGQSPTGFTKWSVVLDADPASQEAFDIIEELRTSTDELRGANAFVGGSDAKALDIQNASERDRLVIIPLILAVVFIILIVFLRALVAPLVLVATTVLSTLAAIGIGSLISEHIFGFPGVDNNVPLYSFLFLVALGIDYTMFLVIRAREETPEYGTRQAIIRAVASTGAVITSAGIVLAAVFCVLGILPLITLTQIGIIVGLGILLDTFLVRTVVIPALFSLIGPRMWWPGNVDTQARPHPQLQPQQK</sequence>
<dbReference type="Pfam" id="PF03176">
    <property type="entry name" value="MMPL"/>
    <property type="match status" value="2"/>
</dbReference>
<feature type="transmembrane region" description="Helical" evidence="7">
    <location>
        <begin position="659"/>
        <end position="683"/>
    </location>
</feature>
<name>A0A318RF02_WILLI</name>
<feature type="transmembrane region" description="Helical" evidence="7">
    <location>
        <begin position="553"/>
        <end position="574"/>
    </location>
</feature>
<dbReference type="InterPro" id="IPR050545">
    <property type="entry name" value="Mycobact_MmpL"/>
</dbReference>
<dbReference type="GO" id="GO:0005886">
    <property type="term" value="C:plasma membrane"/>
    <property type="evidence" value="ECO:0007669"/>
    <property type="project" value="UniProtKB-SubCell"/>
</dbReference>
<evidence type="ECO:0000256" key="1">
    <source>
        <dbReference type="ARBA" id="ARBA00004651"/>
    </source>
</evidence>
<keyword evidence="4 7" id="KW-0812">Transmembrane</keyword>
<evidence type="ECO:0000313" key="9">
    <source>
        <dbReference type="EMBL" id="PYE12774.1"/>
    </source>
</evidence>
<comment type="caution">
    <text evidence="9">The sequence shown here is derived from an EMBL/GenBank/DDBJ whole genome shotgun (WGS) entry which is preliminary data.</text>
</comment>
<feature type="transmembrane region" description="Helical" evidence="7">
    <location>
        <begin position="321"/>
        <end position="348"/>
    </location>
</feature>
<evidence type="ECO:0000256" key="3">
    <source>
        <dbReference type="ARBA" id="ARBA00022475"/>
    </source>
</evidence>
<dbReference type="RefSeq" id="WP_211325161.1">
    <property type="nucleotide sequence ID" value="NZ_QJSP01000020.1"/>
</dbReference>